<proteinExistence type="predicted"/>
<protein>
    <recommendedName>
        <fullName evidence="4">Extracellular solute-binding protein</fullName>
    </recommendedName>
</protein>
<accession>A0A5B9VZR4</accession>
<sequence length="399" mass="42961">MLTGIVGCDGRPAVPWLSARSSAEPALRVATPWEARDRAELERHLKAEGTGLESLRIAWVELPPGTPFDRARAREPAIDVFLGGPIAEYARLAAAGSLAPPGGEGQPHFRIVRRSAIRPWPEEPGRDPSARPLLDDPRADPVTLAWARGTLERGPWVEGYAALIASYGSAARPAGWLAGSARATVEHAGSRSLWTPALVGQETGAGEPILYEEAGGIAAGSTHPAAGAFLDFLAARQTPGDRTRTTSPDPVRDELLADLLGSTLVDAQDELTAAWRAVEAGRPSDDQARARLVEPPPWPPAFVNKLQERGGDRALAMVQDLASRVSPEPEARLWLVQSWLRPSRPIDGSLLAELSAAADGRLARQTAFRDWLRGEWTAWARQRYRRVARLVAGQAPQPG</sequence>
<dbReference type="Proteomes" id="UP000324233">
    <property type="component" value="Chromosome"/>
</dbReference>
<feature type="region of interest" description="Disordered" evidence="1">
    <location>
        <begin position="279"/>
        <end position="299"/>
    </location>
</feature>
<gene>
    <name evidence="2" type="ORF">OJF2_19730</name>
</gene>
<feature type="compositionally biased region" description="Basic and acidic residues" evidence="1">
    <location>
        <begin position="120"/>
        <end position="136"/>
    </location>
</feature>
<evidence type="ECO:0000313" key="3">
    <source>
        <dbReference type="Proteomes" id="UP000324233"/>
    </source>
</evidence>
<feature type="region of interest" description="Disordered" evidence="1">
    <location>
        <begin position="116"/>
        <end position="136"/>
    </location>
</feature>
<evidence type="ECO:0000256" key="1">
    <source>
        <dbReference type="SAM" id="MobiDB-lite"/>
    </source>
</evidence>
<name>A0A5B9VZR4_9BACT</name>
<feature type="compositionally biased region" description="Basic and acidic residues" evidence="1">
    <location>
        <begin position="282"/>
        <end position="292"/>
    </location>
</feature>
<organism evidence="2 3">
    <name type="scientific">Aquisphaera giovannonii</name>
    <dbReference type="NCBI Taxonomy" id="406548"/>
    <lineage>
        <taxon>Bacteria</taxon>
        <taxon>Pseudomonadati</taxon>
        <taxon>Planctomycetota</taxon>
        <taxon>Planctomycetia</taxon>
        <taxon>Isosphaerales</taxon>
        <taxon>Isosphaeraceae</taxon>
        <taxon>Aquisphaera</taxon>
    </lineage>
</organism>
<dbReference type="AlphaFoldDB" id="A0A5B9VZR4"/>
<evidence type="ECO:0008006" key="4">
    <source>
        <dbReference type="Google" id="ProtNLM"/>
    </source>
</evidence>
<dbReference type="KEGG" id="agv:OJF2_19730"/>
<evidence type="ECO:0000313" key="2">
    <source>
        <dbReference type="EMBL" id="QEH33471.1"/>
    </source>
</evidence>
<dbReference type="EMBL" id="CP042997">
    <property type="protein sequence ID" value="QEH33471.1"/>
    <property type="molecule type" value="Genomic_DNA"/>
</dbReference>
<reference evidence="2 3" key="1">
    <citation type="submission" date="2019-08" db="EMBL/GenBank/DDBJ databases">
        <title>Deep-cultivation of Planctomycetes and their phenomic and genomic characterization uncovers novel biology.</title>
        <authorList>
            <person name="Wiegand S."/>
            <person name="Jogler M."/>
            <person name="Boedeker C."/>
            <person name="Pinto D."/>
            <person name="Vollmers J."/>
            <person name="Rivas-Marin E."/>
            <person name="Kohn T."/>
            <person name="Peeters S.H."/>
            <person name="Heuer A."/>
            <person name="Rast P."/>
            <person name="Oberbeckmann S."/>
            <person name="Bunk B."/>
            <person name="Jeske O."/>
            <person name="Meyerdierks A."/>
            <person name="Storesund J.E."/>
            <person name="Kallscheuer N."/>
            <person name="Luecker S."/>
            <person name="Lage O.M."/>
            <person name="Pohl T."/>
            <person name="Merkel B.J."/>
            <person name="Hornburger P."/>
            <person name="Mueller R.-W."/>
            <person name="Bruemmer F."/>
            <person name="Labrenz M."/>
            <person name="Spormann A.M."/>
            <person name="Op den Camp H."/>
            <person name="Overmann J."/>
            <person name="Amann R."/>
            <person name="Jetten M.S.M."/>
            <person name="Mascher T."/>
            <person name="Medema M.H."/>
            <person name="Devos D.P."/>
            <person name="Kaster A.-K."/>
            <person name="Ovreas L."/>
            <person name="Rohde M."/>
            <person name="Galperin M.Y."/>
            <person name="Jogler C."/>
        </authorList>
    </citation>
    <scope>NUCLEOTIDE SEQUENCE [LARGE SCALE GENOMIC DNA]</scope>
    <source>
        <strain evidence="2 3">OJF2</strain>
    </source>
</reference>
<keyword evidence="3" id="KW-1185">Reference proteome</keyword>